<dbReference type="RefSeq" id="WP_078482937.1">
    <property type="nucleotide sequence ID" value="NZ_MPRL01000013.1"/>
</dbReference>
<evidence type="ECO:0000259" key="11">
    <source>
        <dbReference type="SMART" id="SM00984"/>
    </source>
</evidence>
<comment type="caution">
    <text evidence="12">The sequence shown here is derived from an EMBL/GenBank/DDBJ whole genome shotgun (WGS) entry which is preliminary data.</text>
</comment>
<dbReference type="GO" id="GO:0006065">
    <property type="term" value="P:UDP-glucuronate biosynthetic process"/>
    <property type="evidence" value="ECO:0007669"/>
    <property type="project" value="UniProtKB-UniPathway"/>
</dbReference>
<dbReference type="InterPro" id="IPR036291">
    <property type="entry name" value="NAD(P)-bd_dom_sf"/>
</dbReference>
<dbReference type="EC" id="1.1.1.22" evidence="3 7"/>
<evidence type="ECO:0000256" key="9">
    <source>
        <dbReference type="PIRSR" id="PIRSR500134-2"/>
    </source>
</evidence>
<dbReference type="InterPro" id="IPR008927">
    <property type="entry name" value="6-PGluconate_DH-like_C_sf"/>
</dbReference>
<comment type="pathway">
    <text evidence="1">Nucleotide-sugar biosynthesis; UDP-alpha-D-glucuronate biosynthesis; UDP-alpha-D-glucuronate from UDP-alpha-D-glucose: step 1/1.</text>
</comment>
<dbReference type="InterPro" id="IPR001732">
    <property type="entry name" value="UDP-Glc/GDP-Man_DH_N"/>
</dbReference>
<reference evidence="12 13" key="1">
    <citation type="submission" date="2016-11" db="EMBL/GenBank/DDBJ databases">
        <title>Mixed transmission modes and dynamic genome evolution in an obligate animal-bacterial symbiosis.</title>
        <authorList>
            <person name="Russell S.L."/>
            <person name="Corbett-Detig R.B."/>
            <person name="Cavanaugh C.M."/>
        </authorList>
    </citation>
    <scope>NUCLEOTIDE SEQUENCE [LARGE SCALE GENOMIC DNA]</scope>
    <source>
        <strain evidence="12">Sveles-Q1</strain>
    </source>
</reference>
<keyword evidence="5 7" id="KW-0520">NAD</keyword>
<feature type="binding site" evidence="10">
    <location>
        <position position="331"/>
    </location>
    <ligand>
        <name>NAD(+)</name>
        <dbReference type="ChEBI" id="CHEBI:57540"/>
    </ligand>
</feature>
<protein>
    <recommendedName>
        <fullName evidence="3 7">UDP-glucose 6-dehydrogenase</fullName>
        <ecNumber evidence="3 7">1.1.1.22</ecNumber>
    </recommendedName>
</protein>
<evidence type="ECO:0000313" key="12">
    <source>
        <dbReference type="EMBL" id="OOZ41177.1"/>
    </source>
</evidence>
<feature type="binding site" evidence="10">
    <location>
        <position position="271"/>
    </location>
    <ligand>
        <name>NAD(+)</name>
        <dbReference type="ChEBI" id="CHEBI:57540"/>
    </ligand>
</feature>
<dbReference type="InterPro" id="IPR014027">
    <property type="entry name" value="UDP-Glc/GDP-Man_DH_C"/>
</dbReference>
<feature type="active site" description="Nucleophile" evidence="8">
    <location>
        <position position="268"/>
    </location>
</feature>
<keyword evidence="4 7" id="KW-0560">Oxidoreductase</keyword>
<dbReference type="InterPro" id="IPR028357">
    <property type="entry name" value="UDPglc_DH_bac"/>
</dbReference>
<dbReference type="InterPro" id="IPR017476">
    <property type="entry name" value="UDP-Glc/GDP-Man"/>
</dbReference>
<accession>A0A1T2L7U3</accession>
<dbReference type="PIRSF" id="PIRSF500134">
    <property type="entry name" value="UDPglc_DH_bac"/>
    <property type="match status" value="1"/>
</dbReference>
<evidence type="ECO:0000256" key="1">
    <source>
        <dbReference type="ARBA" id="ARBA00004701"/>
    </source>
</evidence>
<feature type="binding site" evidence="10">
    <location>
        <position position="124"/>
    </location>
    <ligand>
        <name>NAD(+)</name>
        <dbReference type="ChEBI" id="CHEBI:57540"/>
    </ligand>
</feature>
<dbReference type="AlphaFoldDB" id="A0A1T2L7U3"/>
<sequence length="435" mass="47826">MKISIFGLGYVGAVCSACLAKMGHEIIGVDVDQNKIDLINSGRAPLFEPGLDALMKEVVDAGKLKATSDHHAAVMESEASFICVGTPSQPSGELDLKFVRNVANQLGISLREKQGDHLVVMRSTVLPGTARDTVVPIITETSGKGLDTGFMYASNPEFLREGTAIFDYFNPPKTVIGESCERAGAMLESIYKELDAPLIRTSISTAEMVKYADNVWHALKVTFANEIGNIAKESGVDGHAVMDIFCQDQKLNLSTYYLKPGFAFGGSCLPKDVRALAYQSDKLDLRSPMISNIMKSNLYQIDRAIGMIRDTGKKRVGLLGLSFKPDTDDVRESPQLILAERLLGKGYELFIYDRNVYNSINRDAKDKNLDNRISHVSDRIYNDIDTVLSEADVIVVGNGDEEFTQICDKVAEKPVVDLVRISGQCSNERYNGICW</sequence>
<dbReference type="NCBIfam" id="TIGR03026">
    <property type="entry name" value="NDP-sugDHase"/>
    <property type="match status" value="1"/>
</dbReference>
<evidence type="ECO:0000256" key="7">
    <source>
        <dbReference type="PIRNR" id="PIRNR000124"/>
    </source>
</evidence>
<dbReference type="Pfam" id="PF03720">
    <property type="entry name" value="UDPG_MGDP_dh_C"/>
    <property type="match status" value="1"/>
</dbReference>
<feature type="binding site" evidence="10">
    <location>
        <position position="35"/>
    </location>
    <ligand>
        <name>NAD(+)</name>
        <dbReference type="ChEBI" id="CHEBI:57540"/>
    </ligand>
</feature>
<evidence type="ECO:0000256" key="10">
    <source>
        <dbReference type="PIRSR" id="PIRSR500134-3"/>
    </source>
</evidence>
<proteinExistence type="inferred from homology"/>
<dbReference type="OrthoDB" id="9803238at2"/>
<feature type="domain" description="UDP-glucose/GDP-mannose dehydrogenase C-terminal" evidence="11">
    <location>
        <begin position="317"/>
        <end position="424"/>
    </location>
</feature>
<dbReference type="Gene3D" id="3.40.50.720">
    <property type="entry name" value="NAD(P)-binding Rossmann-like Domain"/>
    <property type="match status" value="2"/>
</dbReference>
<feature type="binding site" evidence="9">
    <location>
        <position position="324"/>
    </location>
    <ligand>
        <name>substrate</name>
    </ligand>
</feature>
<dbReference type="SMART" id="SM00984">
    <property type="entry name" value="UDPG_MGDP_dh_C"/>
    <property type="match status" value="1"/>
</dbReference>
<dbReference type="SUPFAM" id="SSF52413">
    <property type="entry name" value="UDP-glucose/GDP-mannose dehydrogenase C-terminal domain"/>
    <property type="match status" value="1"/>
</dbReference>
<feature type="binding site" evidence="9">
    <location>
        <position position="265"/>
    </location>
    <ligand>
        <name>substrate</name>
    </ligand>
</feature>
<dbReference type="PANTHER" id="PTHR43750:SF1">
    <property type="entry name" value="GDP-MANNOSE 6-DEHYDROGENASE"/>
    <property type="match status" value="1"/>
</dbReference>
<dbReference type="SUPFAM" id="SSF51735">
    <property type="entry name" value="NAD(P)-binding Rossmann-fold domains"/>
    <property type="match status" value="1"/>
</dbReference>
<feature type="binding site" evidence="9">
    <location>
        <position position="210"/>
    </location>
    <ligand>
        <name>substrate</name>
    </ligand>
</feature>
<name>A0A1T2L7U3_9GAMM</name>
<comment type="catalytic activity">
    <reaction evidence="6 7">
        <text>UDP-alpha-D-glucose + 2 NAD(+) + H2O = UDP-alpha-D-glucuronate + 2 NADH + 3 H(+)</text>
        <dbReference type="Rhea" id="RHEA:23596"/>
        <dbReference type="ChEBI" id="CHEBI:15377"/>
        <dbReference type="ChEBI" id="CHEBI:15378"/>
        <dbReference type="ChEBI" id="CHEBI:57540"/>
        <dbReference type="ChEBI" id="CHEBI:57945"/>
        <dbReference type="ChEBI" id="CHEBI:58052"/>
        <dbReference type="ChEBI" id="CHEBI:58885"/>
        <dbReference type="EC" id="1.1.1.22"/>
    </reaction>
</comment>
<evidence type="ECO:0000256" key="6">
    <source>
        <dbReference type="ARBA" id="ARBA00047473"/>
    </source>
</evidence>
<dbReference type="UniPathway" id="UPA00038">
    <property type="reaction ID" value="UER00491"/>
</dbReference>
<dbReference type="PANTHER" id="PTHR43750">
    <property type="entry name" value="UDP-GLUCOSE 6-DEHYDROGENASE TUAD"/>
    <property type="match status" value="1"/>
</dbReference>
<dbReference type="InterPro" id="IPR036220">
    <property type="entry name" value="UDP-Glc/GDP-Man_DH_C_sf"/>
</dbReference>
<dbReference type="GO" id="GO:0051287">
    <property type="term" value="F:NAD binding"/>
    <property type="evidence" value="ECO:0007669"/>
    <property type="project" value="InterPro"/>
</dbReference>
<feature type="binding site" evidence="9">
    <location>
        <begin position="158"/>
        <end position="161"/>
    </location>
    <ligand>
        <name>substrate</name>
    </ligand>
</feature>
<dbReference type="InterPro" id="IPR014026">
    <property type="entry name" value="UDP-Glc/GDP-Man_DH_dimer"/>
</dbReference>
<keyword evidence="13" id="KW-1185">Reference proteome</keyword>
<evidence type="ECO:0000313" key="13">
    <source>
        <dbReference type="Proteomes" id="UP000191110"/>
    </source>
</evidence>
<dbReference type="Gene3D" id="1.20.5.170">
    <property type="match status" value="1"/>
</dbReference>
<evidence type="ECO:0000256" key="5">
    <source>
        <dbReference type="ARBA" id="ARBA00023027"/>
    </source>
</evidence>
<feature type="binding site" evidence="10">
    <location>
        <position position="30"/>
    </location>
    <ligand>
        <name>NAD(+)</name>
        <dbReference type="ChEBI" id="CHEBI:57540"/>
    </ligand>
</feature>
<dbReference type="EMBL" id="MPRL01000013">
    <property type="protein sequence ID" value="OOZ41177.1"/>
    <property type="molecule type" value="Genomic_DNA"/>
</dbReference>
<feature type="binding site" evidence="10">
    <location>
        <position position="86"/>
    </location>
    <ligand>
        <name>NAD(+)</name>
        <dbReference type="ChEBI" id="CHEBI:57540"/>
    </ligand>
</feature>
<gene>
    <name evidence="12" type="ORF">BOW53_04735</name>
</gene>
<feature type="binding site" evidence="9">
    <location>
        <begin position="257"/>
        <end position="261"/>
    </location>
    <ligand>
        <name>substrate</name>
    </ligand>
</feature>
<dbReference type="PIRSF" id="PIRSF000124">
    <property type="entry name" value="UDPglc_GDPman_dh"/>
    <property type="match status" value="1"/>
</dbReference>
<feature type="binding site" evidence="10">
    <location>
        <position position="161"/>
    </location>
    <ligand>
        <name>NAD(+)</name>
        <dbReference type="ChEBI" id="CHEBI:57540"/>
    </ligand>
</feature>
<dbReference type="GO" id="GO:0000271">
    <property type="term" value="P:polysaccharide biosynthetic process"/>
    <property type="evidence" value="ECO:0007669"/>
    <property type="project" value="InterPro"/>
</dbReference>
<dbReference type="Pfam" id="PF03721">
    <property type="entry name" value="UDPG_MGDP_dh_N"/>
    <property type="match status" value="1"/>
</dbReference>
<dbReference type="GO" id="GO:0003979">
    <property type="term" value="F:UDP-glucose 6-dehydrogenase activity"/>
    <property type="evidence" value="ECO:0007669"/>
    <property type="project" value="UniProtKB-EC"/>
</dbReference>
<organism evidence="12 13">
    <name type="scientific">Solemya pervernicosa gill symbiont</name>
    <dbReference type="NCBI Taxonomy" id="642797"/>
    <lineage>
        <taxon>Bacteria</taxon>
        <taxon>Pseudomonadati</taxon>
        <taxon>Pseudomonadota</taxon>
        <taxon>Gammaproteobacteria</taxon>
        <taxon>sulfur-oxidizing symbionts</taxon>
    </lineage>
</organism>
<evidence type="ECO:0000256" key="2">
    <source>
        <dbReference type="ARBA" id="ARBA00006601"/>
    </source>
</evidence>
<evidence type="ECO:0000256" key="8">
    <source>
        <dbReference type="PIRSR" id="PIRSR500134-1"/>
    </source>
</evidence>
<dbReference type="Pfam" id="PF00984">
    <property type="entry name" value="UDPG_MGDP_dh"/>
    <property type="match status" value="1"/>
</dbReference>
<dbReference type="SUPFAM" id="SSF48179">
    <property type="entry name" value="6-phosphogluconate dehydrogenase C-terminal domain-like"/>
    <property type="match status" value="1"/>
</dbReference>
<evidence type="ECO:0000256" key="3">
    <source>
        <dbReference type="ARBA" id="ARBA00012954"/>
    </source>
</evidence>
<comment type="similarity">
    <text evidence="2 7">Belongs to the UDP-glucose/GDP-mannose dehydrogenase family.</text>
</comment>
<dbReference type="Proteomes" id="UP000191110">
    <property type="component" value="Unassembled WGS sequence"/>
</dbReference>
<evidence type="ECO:0000256" key="4">
    <source>
        <dbReference type="ARBA" id="ARBA00023002"/>
    </source>
</evidence>